<dbReference type="RefSeq" id="WP_169232641.1">
    <property type="nucleotide sequence ID" value="NZ_JABBGF010000004.1"/>
</dbReference>
<protein>
    <submittedName>
        <fullName evidence="1">NRDE family protein</fullName>
    </submittedName>
</protein>
<comment type="caution">
    <text evidence="1">The sequence shown here is derived from an EMBL/GenBank/DDBJ whole genome shotgun (WGS) entry which is preliminary data.</text>
</comment>
<dbReference type="Proteomes" id="UP000552615">
    <property type="component" value="Unassembled WGS sequence"/>
</dbReference>
<keyword evidence="2" id="KW-1185">Reference proteome</keyword>
<organism evidence="1 2">
    <name type="scientific">Chryseobacterium cheonjiense</name>
    <dbReference type="NCBI Taxonomy" id="2728845"/>
    <lineage>
        <taxon>Bacteria</taxon>
        <taxon>Pseudomonadati</taxon>
        <taxon>Bacteroidota</taxon>
        <taxon>Flavobacteriia</taxon>
        <taxon>Flavobacteriales</taxon>
        <taxon>Weeksellaceae</taxon>
        <taxon>Chryseobacterium group</taxon>
        <taxon>Chryseobacterium</taxon>
    </lineage>
</organism>
<accession>A0A7Y0A9T6</accession>
<evidence type="ECO:0000313" key="2">
    <source>
        <dbReference type="Proteomes" id="UP000552615"/>
    </source>
</evidence>
<sequence>MCTVSYFKIKDAIIFTSNRDEKKDREKAVFPNVLELENGHVLYFPKDKKASGTWFATDDNGNVAILLNGAFQKHKSNPPYKKSRGIVLLDIVKSRDFLQAFREYGLSGIEPFQLLVFFDKKLMRLLWDGTVKYEFFLNENESHLLSSKTLYNDSIEHDREKDFRRFQINRNIESGEILNFHKKHKIEKEREIDLSIKEEFLTVSITQLIIKQDKIHFAYHDLTENTIQHKKIEKRSFV</sequence>
<dbReference type="EMBL" id="JABBGF010000004">
    <property type="protein sequence ID" value="NML59332.1"/>
    <property type="molecule type" value="Genomic_DNA"/>
</dbReference>
<gene>
    <name evidence="1" type="ORF">HHL20_18585</name>
</gene>
<proteinExistence type="predicted"/>
<evidence type="ECO:0000313" key="1">
    <source>
        <dbReference type="EMBL" id="NML59332.1"/>
    </source>
</evidence>
<dbReference type="AlphaFoldDB" id="A0A7Y0A9T6"/>
<name>A0A7Y0A9T6_9FLAO</name>
<reference evidence="1 2" key="1">
    <citation type="submission" date="2020-04" db="EMBL/GenBank/DDBJ databases">
        <title>Chryseobacterium sp. RJ-7-14 sp. nov., isolated from Jeju soil.</title>
        <authorList>
            <person name="Dahal R.H."/>
            <person name="Chaudhary D.K."/>
        </authorList>
    </citation>
    <scope>NUCLEOTIDE SEQUENCE [LARGE SCALE GENOMIC DNA]</scope>
    <source>
        <strain evidence="1 2">RJ-7-14</strain>
    </source>
</reference>
<dbReference type="Pfam" id="PF05742">
    <property type="entry name" value="TANGO2"/>
    <property type="match status" value="1"/>
</dbReference>
<dbReference type="InterPro" id="IPR008551">
    <property type="entry name" value="TANGO2"/>
</dbReference>